<name>A0A4R8A754_9FIRM</name>
<keyword evidence="1" id="KW-0175">Coiled coil</keyword>
<dbReference type="EMBL" id="SODD01000001">
    <property type="protein sequence ID" value="TDW26308.1"/>
    <property type="molecule type" value="Genomic_DNA"/>
</dbReference>
<organism evidence="2 3">
    <name type="scientific">Breznakia blatticola</name>
    <dbReference type="NCBI Taxonomy" id="1754012"/>
    <lineage>
        <taxon>Bacteria</taxon>
        <taxon>Bacillati</taxon>
        <taxon>Bacillota</taxon>
        <taxon>Erysipelotrichia</taxon>
        <taxon>Erysipelotrichales</taxon>
        <taxon>Erysipelotrichaceae</taxon>
        <taxon>Breznakia</taxon>
    </lineage>
</organism>
<comment type="caution">
    <text evidence="2">The sequence shown here is derived from an EMBL/GenBank/DDBJ whole genome shotgun (WGS) entry which is preliminary data.</text>
</comment>
<evidence type="ECO:0000313" key="3">
    <source>
        <dbReference type="Proteomes" id="UP000294743"/>
    </source>
</evidence>
<dbReference type="Proteomes" id="UP000294743">
    <property type="component" value="Unassembled WGS sequence"/>
</dbReference>
<dbReference type="RefSeq" id="WP_134167221.1">
    <property type="nucleotide sequence ID" value="NZ_SODD01000001.1"/>
</dbReference>
<reference evidence="2 3" key="1">
    <citation type="submission" date="2019-03" db="EMBL/GenBank/DDBJ databases">
        <title>Genomic Encyclopedia of Type Strains, Phase IV (KMG-IV): sequencing the most valuable type-strain genomes for metagenomic binning, comparative biology and taxonomic classification.</title>
        <authorList>
            <person name="Goeker M."/>
        </authorList>
    </citation>
    <scope>NUCLEOTIDE SEQUENCE [LARGE SCALE GENOMIC DNA]</scope>
    <source>
        <strain evidence="2 3">DSM 28867</strain>
    </source>
</reference>
<protein>
    <submittedName>
        <fullName evidence="2">Uncharacterized protein</fullName>
    </submittedName>
</protein>
<dbReference type="AlphaFoldDB" id="A0A4R8A754"/>
<sequence length="82" mass="9615">MNNKDVLYIQKGKLEELRELLKESNELFANLYEIFPLTDSGNMSKESLDIHKRAMNKVSQELEEIEREISKEEETDNEVLPS</sequence>
<keyword evidence="3" id="KW-1185">Reference proteome</keyword>
<evidence type="ECO:0000313" key="2">
    <source>
        <dbReference type="EMBL" id="TDW26308.1"/>
    </source>
</evidence>
<evidence type="ECO:0000256" key="1">
    <source>
        <dbReference type="SAM" id="Coils"/>
    </source>
</evidence>
<accession>A0A4R8A754</accession>
<gene>
    <name evidence="2" type="ORF">EDD63_10122</name>
</gene>
<feature type="coiled-coil region" evidence="1">
    <location>
        <begin position="14"/>
        <end position="75"/>
    </location>
</feature>
<proteinExistence type="predicted"/>